<keyword evidence="8" id="KW-1185">Reference proteome</keyword>
<organism evidence="7 8">
    <name type="scientific">Catalinimonas alkaloidigena</name>
    <dbReference type="NCBI Taxonomy" id="1075417"/>
    <lineage>
        <taxon>Bacteria</taxon>
        <taxon>Pseudomonadati</taxon>
        <taxon>Bacteroidota</taxon>
        <taxon>Cytophagia</taxon>
        <taxon>Cytophagales</taxon>
        <taxon>Catalimonadaceae</taxon>
        <taxon>Catalinimonas</taxon>
    </lineage>
</organism>
<dbReference type="CDD" id="cd04690">
    <property type="entry name" value="NUDIX_Hydrolase"/>
    <property type="match status" value="1"/>
</dbReference>
<keyword evidence="3" id="KW-0479">Metal-binding</keyword>
<dbReference type="SUPFAM" id="SSF55811">
    <property type="entry name" value="Nudix"/>
    <property type="match status" value="1"/>
</dbReference>
<feature type="domain" description="Nudix hydrolase" evidence="6">
    <location>
        <begin position="1"/>
        <end position="136"/>
    </location>
</feature>
<dbReference type="PROSITE" id="PS00893">
    <property type="entry name" value="NUDIX_BOX"/>
    <property type="match status" value="1"/>
</dbReference>
<evidence type="ECO:0000313" key="8">
    <source>
        <dbReference type="Proteomes" id="UP000198510"/>
    </source>
</evidence>
<keyword evidence="5" id="KW-0460">Magnesium</keyword>
<dbReference type="GO" id="GO:0042262">
    <property type="term" value="P:DNA protection"/>
    <property type="evidence" value="ECO:0007669"/>
    <property type="project" value="TreeGrafter"/>
</dbReference>
<sequence>MTRNPFGDMTQEIDKIAYLYLKDGQILGTRSRGKAKFYIPGGKRDADETDEETLIREVQEELTVTLIPSTIDYVGTFTAQADGKPVGVMVKMTCYRAQYEGELAASNEIEELRWLTYADLDLVSHVDKKIFAYLKERGELL</sequence>
<dbReference type="STRING" id="1075417.SAMN05421823_104344"/>
<comment type="cofactor">
    <cofactor evidence="1">
        <name>Mg(2+)</name>
        <dbReference type="ChEBI" id="CHEBI:18420"/>
    </cofactor>
</comment>
<protein>
    <submittedName>
        <fullName evidence="7">ADP-ribose pyrophosphatase YjhB, NUDIX family</fullName>
    </submittedName>
</protein>
<accession>A0A1G9H7P9</accession>
<dbReference type="PROSITE" id="PS51462">
    <property type="entry name" value="NUDIX"/>
    <property type="match status" value="1"/>
</dbReference>
<dbReference type="Proteomes" id="UP000198510">
    <property type="component" value="Unassembled WGS sequence"/>
</dbReference>
<dbReference type="PANTHER" id="PTHR43758:SF2">
    <property type="entry name" value="OXIDIZED PURINE NUCLEOSIDE TRIPHOSPHATE HYDROLASE"/>
    <property type="match status" value="1"/>
</dbReference>
<dbReference type="GO" id="GO:0046872">
    <property type="term" value="F:metal ion binding"/>
    <property type="evidence" value="ECO:0007669"/>
    <property type="project" value="UniProtKB-KW"/>
</dbReference>
<gene>
    <name evidence="7" type="ORF">SAMN05421823_104344</name>
</gene>
<dbReference type="PANTHER" id="PTHR43758">
    <property type="entry name" value="7,8-DIHYDRO-8-OXOGUANINE TRIPHOSPHATASE"/>
    <property type="match status" value="1"/>
</dbReference>
<dbReference type="AlphaFoldDB" id="A0A1G9H7P9"/>
<evidence type="ECO:0000256" key="4">
    <source>
        <dbReference type="ARBA" id="ARBA00022801"/>
    </source>
</evidence>
<evidence type="ECO:0000256" key="3">
    <source>
        <dbReference type="ARBA" id="ARBA00022723"/>
    </source>
</evidence>
<proteinExistence type="inferred from homology"/>
<dbReference type="GO" id="GO:0008413">
    <property type="term" value="F:8-oxo-7,8-dihydroguanosine triphosphate pyrophosphatase activity"/>
    <property type="evidence" value="ECO:0007669"/>
    <property type="project" value="TreeGrafter"/>
</dbReference>
<dbReference type="InterPro" id="IPR015797">
    <property type="entry name" value="NUDIX_hydrolase-like_dom_sf"/>
</dbReference>
<dbReference type="EMBL" id="FNFO01000004">
    <property type="protein sequence ID" value="SDL08895.1"/>
    <property type="molecule type" value="Genomic_DNA"/>
</dbReference>
<keyword evidence="4" id="KW-0378">Hydrolase</keyword>
<dbReference type="GO" id="GO:0005737">
    <property type="term" value="C:cytoplasm"/>
    <property type="evidence" value="ECO:0007669"/>
    <property type="project" value="TreeGrafter"/>
</dbReference>
<evidence type="ECO:0000256" key="2">
    <source>
        <dbReference type="ARBA" id="ARBA00005582"/>
    </source>
</evidence>
<evidence type="ECO:0000259" key="6">
    <source>
        <dbReference type="PROSITE" id="PS51462"/>
    </source>
</evidence>
<dbReference type="Gene3D" id="3.90.79.10">
    <property type="entry name" value="Nucleoside Triphosphate Pyrophosphohydrolase"/>
    <property type="match status" value="1"/>
</dbReference>
<dbReference type="InterPro" id="IPR000086">
    <property type="entry name" value="NUDIX_hydrolase_dom"/>
</dbReference>
<evidence type="ECO:0000256" key="1">
    <source>
        <dbReference type="ARBA" id="ARBA00001946"/>
    </source>
</evidence>
<reference evidence="7 8" key="1">
    <citation type="submission" date="2016-10" db="EMBL/GenBank/DDBJ databases">
        <authorList>
            <person name="de Groot N.N."/>
        </authorList>
    </citation>
    <scope>NUCLEOTIDE SEQUENCE [LARGE SCALE GENOMIC DNA]</scope>
    <source>
        <strain evidence="7 8">DSM 25186</strain>
    </source>
</reference>
<name>A0A1G9H7P9_9BACT</name>
<comment type="similarity">
    <text evidence="2">Belongs to the Nudix hydrolase family.</text>
</comment>
<dbReference type="InterPro" id="IPR020084">
    <property type="entry name" value="NUDIX_hydrolase_CS"/>
</dbReference>
<dbReference type="Pfam" id="PF00293">
    <property type="entry name" value="NUDIX"/>
    <property type="match status" value="1"/>
</dbReference>
<evidence type="ECO:0000313" key="7">
    <source>
        <dbReference type="EMBL" id="SDL08895.1"/>
    </source>
</evidence>
<evidence type="ECO:0000256" key="5">
    <source>
        <dbReference type="ARBA" id="ARBA00022842"/>
    </source>
</evidence>